<evidence type="ECO:0000256" key="1">
    <source>
        <dbReference type="SAM" id="MobiDB-lite"/>
    </source>
</evidence>
<dbReference type="GO" id="GO:0016787">
    <property type="term" value="F:hydrolase activity"/>
    <property type="evidence" value="ECO:0007669"/>
    <property type="project" value="UniProtKB-KW"/>
</dbReference>
<dbReference type="PANTHER" id="PTHR43358">
    <property type="entry name" value="ALPHA/BETA-HYDROLASE"/>
    <property type="match status" value="1"/>
</dbReference>
<feature type="region of interest" description="Disordered" evidence="1">
    <location>
        <begin position="1"/>
        <end position="22"/>
    </location>
</feature>
<reference evidence="2 3" key="1">
    <citation type="submission" date="2014-03" db="EMBL/GenBank/DDBJ databases">
        <title>Genomics of Bifidobacteria.</title>
        <authorList>
            <person name="Ventura M."/>
            <person name="Milani C."/>
            <person name="Lugli G.A."/>
        </authorList>
    </citation>
    <scope>NUCLEOTIDE SEQUENCE [LARGE SCALE GENOMIC DNA]</scope>
    <source>
        <strain evidence="2 3">DSM 21395</strain>
    </source>
</reference>
<protein>
    <submittedName>
        <fullName evidence="2">Alpha/beta hydrolase</fullName>
    </submittedName>
</protein>
<dbReference type="EMBL" id="JGZE01000001">
    <property type="protein sequence ID" value="KFI80407.1"/>
    <property type="molecule type" value="Genomic_DNA"/>
</dbReference>
<evidence type="ECO:0000313" key="2">
    <source>
        <dbReference type="EMBL" id="KFI80407.1"/>
    </source>
</evidence>
<comment type="caution">
    <text evidence="2">The sequence shown here is derived from an EMBL/GenBank/DDBJ whole genome shotgun (WGS) entry which is preliminary data.</text>
</comment>
<dbReference type="STRING" id="1437603.GCA_000771525_00001"/>
<dbReference type="Gene3D" id="3.40.50.1820">
    <property type="entry name" value="alpha/beta hydrolase"/>
    <property type="match status" value="1"/>
</dbReference>
<evidence type="ECO:0000313" key="3">
    <source>
        <dbReference type="Proteomes" id="UP000029082"/>
    </source>
</evidence>
<dbReference type="InterPro" id="IPR052920">
    <property type="entry name" value="DNA-binding_regulatory"/>
</dbReference>
<sequence length="352" mass="38151">MDGHHGGSGRHTTGGVSLARESSRDVAHHSVLSGIVTTTLFAVGAASVVAMATVATVGLDALRSMVEIHPTPERGRVSGHASERKADGDERWFHLTCRHVSVVRRPGTRLHAVMLDPDMADPPAHRYVICCPDELRTGRQAAATAHRFARMGANVLVPQSRGDGGVQSRYRGMGLRESGDVIAWIAEVLVHDPQAHVVLHGISVGAVTAMMACRQARLLPRGVVSGIIVESGFANAYDQLIFSIRRGRRLPAVPARASACLANALCRRRAGYDLRAVDCLKALRGSRIPTLFITAGRDHVVDPRDADRLFAACTADIKERLFVADAIHGECQEADPRTYWTAVRDFLSRCLW</sequence>
<dbReference type="PANTHER" id="PTHR43358:SF4">
    <property type="entry name" value="ALPHA_BETA HYDROLASE FOLD-1 DOMAIN-CONTAINING PROTEIN"/>
    <property type="match status" value="1"/>
</dbReference>
<dbReference type="SUPFAM" id="SSF53474">
    <property type="entry name" value="alpha/beta-Hydrolases"/>
    <property type="match status" value="1"/>
</dbReference>
<dbReference type="Proteomes" id="UP000029082">
    <property type="component" value="Unassembled WGS sequence"/>
</dbReference>
<dbReference type="RefSeq" id="WP_051917713.1">
    <property type="nucleotide sequence ID" value="NZ_JDUO01000001.1"/>
</dbReference>
<keyword evidence="2" id="KW-0378">Hydrolase</keyword>
<organism evidence="2 3">
    <name type="scientific">Bifidobacterium mongoliense DSM 21395</name>
    <dbReference type="NCBI Taxonomy" id="1437603"/>
    <lineage>
        <taxon>Bacteria</taxon>
        <taxon>Bacillati</taxon>
        <taxon>Actinomycetota</taxon>
        <taxon>Actinomycetes</taxon>
        <taxon>Bifidobacteriales</taxon>
        <taxon>Bifidobacteriaceae</taxon>
        <taxon>Bifidobacterium</taxon>
    </lineage>
</organism>
<dbReference type="GeneID" id="93093572"/>
<name>A0A087CAV7_9BIFI</name>
<dbReference type="AlphaFoldDB" id="A0A087CAV7"/>
<keyword evidence="3" id="KW-1185">Reference proteome</keyword>
<proteinExistence type="predicted"/>
<dbReference type="InterPro" id="IPR029058">
    <property type="entry name" value="AB_hydrolase_fold"/>
</dbReference>
<accession>A0A087CAV7</accession>
<gene>
    <name evidence="2" type="ORF">BMON_0281</name>
</gene>
<dbReference type="eggNOG" id="COG1073">
    <property type="taxonomic scope" value="Bacteria"/>
</dbReference>
<dbReference type="OrthoDB" id="9786110at2"/>